<dbReference type="InterPro" id="IPR008868">
    <property type="entry name" value="TniB"/>
</dbReference>
<organism evidence="1 2">
    <name type="scientific">Deefgea tanakiae</name>
    <dbReference type="NCBI Taxonomy" id="2865840"/>
    <lineage>
        <taxon>Bacteria</taxon>
        <taxon>Pseudomonadati</taxon>
        <taxon>Pseudomonadota</taxon>
        <taxon>Betaproteobacteria</taxon>
        <taxon>Neisseriales</taxon>
        <taxon>Chitinibacteraceae</taxon>
        <taxon>Deefgea</taxon>
    </lineage>
</organism>
<keyword evidence="2" id="KW-1185">Reference proteome</keyword>
<evidence type="ECO:0000313" key="2">
    <source>
        <dbReference type="Proteomes" id="UP000825679"/>
    </source>
</evidence>
<sequence length="299" mass="33458">MMTAEQRYPHLAPAAAQMADADNASRIEYIRRDRFICHKRAEEILIELEVLCRMEDAVRPQGRLLVGRSLMGKSSIFDEFLRNHRASDNPDGEAAVVPVLVVQYPEVAQKGIYPEILNKLGAKMPANSKLQDLRKAAINLLHRVGLRILLIDELHNVLEGSANAQRKGLNSIKYLMNELRRPVVCAGTIEVLNAIKSDPQMYSRLKRLPLARFADDMDFLELLVGFEMALPLRKPSGLDDAELSSLIFQVTRGVVGEVSDLLNSAAIYAIEEEVECITLEVLKAVTGQWPSDEDIVKML</sequence>
<dbReference type="RefSeq" id="WP_221005850.1">
    <property type="nucleotide sequence ID" value="NZ_CP081150.1"/>
</dbReference>
<gene>
    <name evidence="1" type="ORF">K4H28_14470</name>
</gene>
<name>A0ABX8Z4H2_9NEIS</name>
<dbReference type="InterPro" id="IPR027417">
    <property type="entry name" value="P-loop_NTPase"/>
</dbReference>
<evidence type="ECO:0000313" key="1">
    <source>
        <dbReference type="EMBL" id="QZA77469.1"/>
    </source>
</evidence>
<dbReference type="SUPFAM" id="SSF52540">
    <property type="entry name" value="P-loop containing nucleoside triphosphate hydrolases"/>
    <property type="match status" value="1"/>
</dbReference>
<proteinExistence type="predicted"/>
<protein>
    <submittedName>
        <fullName evidence="1">TniB family NTP-binding protein</fullName>
    </submittedName>
</protein>
<dbReference type="Proteomes" id="UP000825679">
    <property type="component" value="Chromosome"/>
</dbReference>
<dbReference type="Gene3D" id="3.40.50.300">
    <property type="entry name" value="P-loop containing nucleotide triphosphate hydrolases"/>
    <property type="match status" value="1"/>
</dbReference>
<dbReference type="EMBL" id="CP081150">
    <property type="protein sequence ID" value="QZA77469.1"/>
    <property type="molecule type" value="Genomic_DNA"/>
</dbReference>
<accession>A0ABX8Z4H2</accession>
<dbReference type="Pfam" id="PF05621">
    <property type="entry name" value="TniB"/>
    <property type="match status" value="1"/>
</dbReference>
<reference evidence="1 2" key="1">
    <citation type="submission" date="2021-08" db="EMBL/GenBank/DDBJ databases">
        <title>complete genome sequencing of Deefgea sp. D25.</title>
        <authorList>
            <person name="Bae J.-W."/>
            <person name="Gim D.-H."/>
        </authorList>
    </citation>
    <scope>NUCLEOTIDE SEQUENCE [LARGE SCALE GENOMIC DNA]</scope>
    <source>
        <strain evidence="1 2">D25</strain>
    </source>
</reference>